<gene>
    <name evidence="2" type="ORF">AVEN_121936_1</name>
</gene>
<evidence type="ECO:0000313" key="2">
    <source>
        <dbReference type="EMBL" id="GBO25387.1"/>
    </source>
</evidence>
<name>A0A4Y2VNQ8_ARAVE</name>
<feature type="non-terminal residue" evidence="2">
    <location>
        <position position="1"/>
    </location>
</feature>
<organism evidence="2 3">
    <name type="scientific">Araneus ventricosus</name>
    <name type="common">Orbweaver spider</name>
    <name type="synonym">Epeira ventricosa</name>
    <dbReference type="NCBI Taxonomy" id="182803"/>
    <lineage>
        <taxon>Eukaryota</taxon>
        <taxon>Metazoa</taxon>
        <taxon>Ecdysozoa</taxon>
        <taxon>Arthropoda</taxon>
        <taxon>Chelicerata</taxon>
        <taxon>Arachnida</taxon>
        <taxon>Araneae</taxon>
        <taxon>Araneomorphae</taxon>
        <taxon>Entelegynae</taxon>
        <taxon>Araneoidea</taxon>
        <taxon>Araneidae</taxon>
        <taxon>Araneus</taxon>
    </lineage>
</organism>
<keyword evidence="3" id="KW-1185">Reference proteome</keyword>
<protein>
    <submittedName>
        <fullName evidence="2">Uncharacterized protein</fullName>
    </submittedName>
</protein>
<proteinExistence type="predicted"/>
<accession>A0A4Y2VNQ8</accession>
<evidence type="ECO:0000256" key="1">
    <source>
        <dbReference type="SAM" id="MobiDB-lite"/>
    </source>
</evidence>
<dbReference type="Proteomes" id="UP000499080">
    <property type="component" value="Unassembled WGS sequence"/>
</dbReference>
<sequence>IDKKAASEDEIRNAESIFDMYQMKKPTAKSSSNNKPKPVEKKNDQDSDTIYSFFEKENLEPGNGDSW</sequence>
<comment type="caution">
    <text evidence="2">The sequence shown here is derived from an EMBL/GenBank/DDBJ whole genome shotgun (WGS) entry which is preliminary data.</text>
</comment>
<dbReference type="AlphaFoldDB" id="A0A4Y2VNQ8"/>
<reference evidence="2 3" key="1">
    <citation type="journal article" date="2019" name="Sci. Rep.">
        <title>Orb-weaving spider Araneus ventricosus genome elucidates the spidroin gene catalogue.</title>
        <authorList>
            <person name="Kono N."/>
            <person name="Nakamura H."/>
            <person name="Ohtoshi R."/>
            <person name="Moran D.A.P."/>
            <person name="Shinohara A."/>
            <person name="Yoshida Y."/>
            <person name="Fujiwara M."/>
            <person name="Mori M."/>
            <person name="Tomita M."/>
            <person name="Arakawa K."/>
        </authorList>
    </citation>
    <scope>NUCLEOTIDE SEQUENCE [LARGE SCALE GENOMIC DNA]</scope>
</reference>
<evidence type="ECO:0000313" key="3">
    <source>
        <dbReference type="Proteomes" id="UP000499080"/>
    </source>
</evidence>
<dbReference type="EMBL" id="BGPR01048375">
    <property type="protein sequence ID" value="GBO25387.1"/>
    <property type="molecule type" value="Genomic_DNA"/>
</dbReference>
<feature type="region of interest" description="Disordered" evidence="1">
    <location>
        <begin position="17"/>
        <end position="48"/>
    </location>
</feature>